<comment type="caution">
    <text evidence="2">The sequence shown here is derived from an EMBL/GenBank/DDBJ whole genome shotgun (WGS) entry which is preliminary data.</text>
</comment>
<reference evidence="2 3" key="1">
    <citation type="submission" date="2014-08" db="EMBL/GenBank/DDBJ databases">
        <title>Porphyromonas gulae strain:COT-052_OH1451 Genome sequencing.</title>
        <authorList>
            <person name="Wallis C."/>
            <person name="Deusch O."/>
            <person name="O'Flynn C."/>
            <person name="Davis I."/>
            <person name="Jospin G."/>
            <person name="Darling A.E."/>
            <person name="Coil D.A."/>
            <person name="Alexiev A."/>
            <person name="Horsfall A."/>
            <person name="Kirkwood N."/>
            <person name="Harris S."/>
            <person name="Eisen J.A."/>
        </authorList>
    </citation>
    <scope>NUCLEOTIDE SEQUENCE [LARGE SCALE GENOMIC DNA]</scope>
    <source>
        <strain evidence="3">COT-052 OH1451</strain>
    </source>
</reference>
<dbReference type="EMBL" id="JRAI01000082">
    <property type="protein sequence ID" value="KGN83820.1"/>
    <property type="molecule type" value="Genomic_DNA"/>
</dbReference>
<dbReference type="Proteomes" id="UP000030130">
    <property type="component" value="Unassembled WGS sequence"/>
</dbReference>
<organism evidence="2 3">
    <name type="scientific">Porphyromonas gulae</name>
    <dbReference type="NCBI Taxonomy" id="111105"/>
    <lineage>
        <taxon>Bacteria</taxon>
        <taxon>Pseudomonadati</taxon>
        <taxon>Bacteroidota</taxon>
        <taxon>Bacteroidia</taxon>
        <taxon>Bacteroidales</taxon>
        <taxon>Porphyromonadaceae</taxon>
        <taxon>Porphyromonas</taxon>
    </lineage>
</organism>
<dbReference type="AlphaFoldDB" id="A0A0A2F1C2"/>
<evidence type="ECO:0000256" key="1">
    <source>
        <dbReference type="SAM" id="MobiDB-lite"/>
    </source>
</evidence>
<sequence length="83" mass="10004">MRKRKDIAHEKNRKYRHIYNTVRARKREKGLKEEENEKKKIFSAKRLFSRKCWRLVGNKGHTGGEKGVEKNRGYQSHKPKIEP</sequence>
<name>A0A0A2F1C2_9PORP</name>
<feature type="region of interest" description="Disordered" evidence="1">
    <location>
        <begin position="57"/>
        <end position="83"/>
    </location>
</feature>
<evidence type="ECO:0000313" key="2">
    <source>
        <dbReference type="EMBL" id="KGN83820.1"/>
    </source>
</evidence>
<gene>
    <name evidence="2" type="ORF">HR08_10190</name>
</gene>
<feature type="compositionally biased region" description="Basic and acidic residues" evidence="1">
    <location>
        <begin position="62"/>
        <end position="72"/>
    </location>
</feature>
<accession>A0A0A2F1C2</accession>
<evidence type="ECO:0000313" key="3">
    <source>
        <dbReference type="Proteomes" id="UP000030130"/>
    </source>
</evidence>
<protein>
    <submittedName>
        <fullName evidence="2">Uncharacterized protein</fullName>
    </submittedName>
</protein>
<proteinExistence type="predicted"/>